<dbReference type="Pfam" id="PF13904">
    <property type="entry name" value="CCDC34"/>
    <property type="match status" value="1"/>
</dbReference>
<evidence type="ECO:0000313" key="3">
    <source>
        <dbReference type="EMBL" id="GFR96304.1"/>
    </source>
</evidence>
<feature type="region of interest" description="Disordered" evidence="1">
    <location>
        <begin position="159"/>
        <end position="200"/>
    </location>
</feature>
<gene>
    <name evidence="3" type="ORF">ElyMa_000965100</name>
</gene>
<evidence type="ECO:0000256" key="1">
    <source>
        <dbReference type="SAM" id="MobiDB-lite"/>
    </source>
</evidence>
<feature type="region of interest" description="Disordered" evidence="1">
    <location>
        <begin position="240"/>
        <end position="263"/>
    </location>
</feature>
<evidence type="ECO:0000259" key="2">
    <source>
        <dbReference type="Pfam" id="PF13904"/>
    </source>
</evidence>
<name>A0AAV4HF08_9GAST</name>
<protein>
    <submittedName>
        <fullName evidence="3">Coiled-coil domain-containing protein 34</fullName>
    </submittedName>
</protein>
<evidence type="ECO:0000313" key="4">
    <source>
        <dbReference type="Proteomes" id="UP000762676"/>
    </source>
</evidence>
<dbReference type="PANTHER" id="PTHR23247">
    <property type="entry name" value="NY-REN-41 ANTIGEN L15 -RELATED"/>
    <property type="match status" value="1"/>
</dbReference>
<dbReference type="EMBL" id="BMAT01001966">
    <property type="protein sequence ID" value="GFR96304.1"/>
    <property type="molecule type" value="Genomic_DNA"/>
</dbReference>
<keyword evidence="4" id="KW-1185">Reference proteome</keyword>
<feature type="compositionally biased region" description="Basic and acidic residues" evidence="1">
    <location>
        <begin position="165"/>
        <end position="200"/>
    </location>
</feature>
<feature type="compositionally biased region" description="Basic and acidic residues" evidence="1">
    <location>
        <begin position="110"/>
        <end position="140"/>
    </location>
</feature>
<dbReference type="InterPro" id="IPR045323">
    <property type="entry name" value="CCDC34"/>
</dbReference>
<dbReference type="Proteomes" id="UP000762676">
    <property type="component" value="Unassembled WGS sequence"/>
</dbReference>
<dbReference type="AlphaFoldDB" id="A0AAV4HF08"/>
<reference evidence="3 4" key="1">
    <citation type="journal article" date="2021" name="Elife">
        <title>Chloroplast acquisition without the gene transfer in kleptoplastic sea slugs, Plakobranchus ocellatus.</title>
        <authorList>
            <person name="Maeda T."/>
            <person name="Takahashi S."/>
            <person name="Yoshida T."/>
            <person name="Shimamura S."/>
            <person name="Takaki Y."/>
            <person name="Nagai Y."/>
            <person name="Toyoda A."/>
            <person name="Suzuki Y."/>
            <person name="Arimoto A."/>
            <person name="Ishii H."/>
            <person name="Satoh N."/>
            <person name="Nishiyama T."/>
            <person name="Hasebe M."/>
            <person name="Maruyama T."/>
            <person name="Minagawa J."/>
            <person name="Obokata J."/>
            <person name="Shigenobu S."/>
        </authorList>
    </citation>
    <scope>NUCLEOTIDE SEQUENCE [LARGE SCALE GENOMIC DNA]</scope>
</reference>
<organism evidence="3 4">
    <name type="scientific">Elysia marginata</name>
    <dbReference type="NCBI Taxonomy" id="1093978"/>
    <lineage>
        <taxon>Eukaryota</taxon>
        <taxon>Metazoa</taxon>
        <taxon>Spiralia</taxon>
        <taxon>Lophotrochozoa</taxon>
        <taxon>Mollusca</taxon>
        <taxon>Gastropoda</taxon>
        <taxon>Heterobranchia</taxon>
        <taxon>Euthyneura</taxon>
        <taxon>Panpulmonata</taxon>
        <taxon>Sacoglossa</taxon>
        <taxon>Placobranchoidea</taxon>
        <taxon>Plakobranchidae</taxon>
        <taxon>Elysia</taxon>
    </lineage>
</organism>
<dbReference type="PANTHER" id="PTHR23247:SF2">
    <property type="entry name" value="COILED-COIL DOMAIN-CONTAINING PROTEIN 34"/>
    <property type="match status" value="1"/>
</dbReference>
<dbReference type="InterPro" id="IPR025259">
    <property type="entry name" value="CCDC34/181"/>
</dbReference>
<proteinExistence type="predicted"/>
<feature type="compositionally biased region" description="Basic and acidic residues" evidence="1">
    <location>
        <begin position="64"/>
        <end position="86"/>
    </location>
</feature>
<feature type="region of interest" description="Disordered" evidence="1">
    <location>
        <begin position="1"/>
        <end position="140"/>
    </location>
</feature>
<feature type="domain" description="Coiled-coil" evidence="2">
    <location>
        <begin position="100"/>
        <end position="259"/>
    </location>
</feature>
<accession>A0AAV4HF08</accession>
<sequence length="263" mass="31432">MAGRPRPVTATVTKPKWMTIPSPDAIRRIRSKSLESNGSTESLTSLLDHDSYNSASEVNDDATFDAKQEKKPIHEERLNQPPIKEKRYSRKTKTKPDNDLSAWEKWVIQKAKDERQRKQSEKQKKKEEKLKKEKEEEEKREKLLKAEVMMQVWLEKKKQALNHQKKADKARELDEQRKKEEIDRQIQQKASEKFSQWEEMKRKEEKEKRLQTKMENQRIQEFEKRKKEIAEQKYQEWLMMAKNRPKSSPNSFGYLSGKMTGEL</sequence>
<feature type="compositionally biased region" description="Polar residues" evidence="1">
    <location>
        <begin position="34"/>
        <end position="45"/>
    </location>
</feature>
<comment type="caution">
    <text evidence="3">The sequence shown here is derived from an EMBL/GenBank/DDBJ whole genome shotgun (WGS) entry which is preliminary data.</text>
</comment>